<accession>A0A6M0QPE1</accession>
<reference evidence="1 2" key="1">
    <citation type="submission" date="2020-02" db="EMBL/GenBank/DDBJ databases">
        <authorList>
            <person name="Chen W.-M."/>
        </authorList>
    </citation>
    <scope>NUCLEOTIDE SEQUENCE [LARGE SCALE GENOMIC DNA]</scope>
    <source>
        <strain evidence="1 2">KMS-5</strain>
    </source>
</reference>
<evidence type="ECO:0000313" key="1">
    <source>
        <dbReference type="EMBL" id="NEY89297.1"/>
    </source>
</evidence>
<dbReference type="RefSeq" id="WP_164623301.1">
    <property type="nucleotide sequence ID" value="NZ_JAAIVJ010000001.1"/>
</dbReference>
<dbReference type="Pfam" id="PF05521">
    <property type="entry name" value="Phage_HCP"/>
    <property type="match status" value="1"/>
</dbReference>
<organism evidence="1 2">
    <name type="scientific">Tabrizicola oligotrophica</name>
    <dbReference type="NCBI Taxonomy" id="2710650"/>
    <lineage>
        <taxon>Bacteria</taxon>
        <taxon>Pseudomonadati</taxon>
        <taxon>Pseudomonadota</taxon>
        <taxon>Alphaproteobacteria</taxon>
        <taxon>Rhodobacterales</taxon>
        <taxon>Paracoccaceae</taxon>
        <taxon>Tabrizicola</taxon>
    </lineage>
</organism>
<dbReference type="InterPro" id="IPR008767">
    <property type="entry name" value="Phage_SPP1_head-tail_adaptor"/>
</dbReference>
<comment type="caution">
    <text evidence="1">The sequence shown here is derived from an EMBL/GenBank/DDBJ whole genome shotgun (WGS) entry which is preliminary data.</text>
</comment>
<proteinExistence type="predicted"/>
<gene>
    <name evidence="1" type="ORF">G4Z14_03225</name>
</gene>
<evidence type="ECO:0000313" key="2">
    <source>
        <dbReference type="Proteomes" id="UP000477782"/>
    </source>
</evidence>
<name>A0A6M0QPE1_9RHOB</name>
<protein>
    <submittedName>
        <fullName evidence="1">Head-tail adaptor protein</fullName>
    </submittedName>
</protein>
<sequence>MSAPQISPRLDRRMVLEGPVQVADGAGGFDLSWAVRGVVWAALKPGSGREAAGEEVRVAETPYRITVRGAPVGAGARPRPEDRLRDGARVFTILAVTEADPRGQYLTCFAREEVPA</sequence>
<dbReference type="AlphaFoldDB" id="A0A6M0QPE1"/>
<dbReference type="InterPro" id="IPR038666">
    <property type="entry name" value="SSP1_head-tail_sf"/>
</dbReference>
<keyword evidence="2" id="KW-1185">Reference proteome</keyword>
<dbReference type="EMBL" id="JAAIVJ010000001">
    <property type="protein sequence ID" value="NEY89297.1"/>
    <property type="molecule type" value="Genomic_DNA"/>
</dbReference>
<dbReference type="Proteomes" id="UP000477782">
    <property type="component" value="Unassembled WGS sequence"/>
</dbReference>
<dbReference type="Gene3D" id="2.40.10.270">
    <property type="entry name" value="Bacteriophage SPP1 head-tail adaptor protein"/>
    <property type="match status" value="1"/>
</dbReference>